<organism evidence="2 3">
    <name type="scientific">Phytophthora nicotianae P1976</name>
    <dbReference type="NCBI Taxonomy" id="1317066"/>
    <lineage>
        <taxon>Eukaryota</taxon>
        <taxon>Sar</taxon>
        <taxon>Stramenopiles</taxon>
        <taxon>Oomycota</taxon>
        <taxon>Peronosporomycetes</taxon>
        <taxon>Peronosporales</taxon>
        <taxon>Peronosporaceae</taxon>
        <taxon>Phytophthora</taxon>
    </lineage>
</organism>
<protein>
    <submittedName>
        <fullName evidence="2">Uncharacterized protein</fullName>
    </submittedName>
</protein>
<sequence>MVKRAVYTQSHPLTKEIYSLHPRAHQVPADPPLMPPEVIQMGCTHKTSRSKKNDAYEEDAITQMKHTISNMTYSRTEADYKTHRDEFESLSTKDRCQDLWNHFQTNWDACCELWVLAHRVSLPHYEKKTCKQPSGKSVWQIKVTSERTSIDEGESQGSFEVPRSCRGGV</sequence>
<feature type="non-terminal residue" evidence="2">
    <location>
        <position position="169"/>
    </location>
</feature>
<feature type="region of interest" description="Disordered" evidence="1">
    <location>
        <begin position="147"/>
        <end position="169"/>
    </location>
</feature>
<comment type="caution">
    <text evidence="2">The sequence shown here is derived from an EMBL/GenBank/DDBJ whole genome shotgun (WGS) entry which is preliminary data.</text>
</comment>
<dbReference type="Proteomes" id="UP000028582">
    <property type="component" value="Unassembled WGS sequence"/>
</dbReference>
<evidence type="ECO:0000313" key="2">
    <source>
        <dbReference type="EMBL" id="ETO74272.1"/>
    </source>
</evidence>
<dbReference type="AlphaFoldDB" id="A0A081A5W1"/>
<accession>A0A081A5W1</accession>
<evidence type="ECO:0000256" key="1">
    <source>
        <dbReference type="SAM" id="MobiDB-lite"/>
    </source>
</evidence>
<name>A0A081A5W1_PHYNI</name>
<gene>
    <name evidence="2" type="ORF">F444_09968</name>
</gene>
<proteinExistence type="predicted"/>
<dbReference type="EMBL" id="ANJA01001819">
    <property type="protein sequence ID" value="ETO74272.1"/>
    <property type="molecule type" value="Genomic_DNA"/>
</dbReference>
<evidence type="ECO:0000313" key="3">
    <source>
        <dbReference type="Proteomes" id="UP000028582"/>
    </source>
</evidence>
<reference evidence="2 3" key="1">
    <citation type="submission" date="2013-11" db="EMBL/GenBank/DDBJ databases">
        <title>The Genome Sequence of Phytophthora parasitica P1976.</title>
        <authorList>
            <consortium name="The Broad Institute Genomics Platform"/>
            <person name="Russ C."/>
            <person name="Tyler B."/>
            <person name="Panabieres F."/>
            <person name="Shan W."/>
            <person name="Tripathy S."/>
            <person name="Grunwald N."/>
            <person name="Machado M."/>
            <person name="Johnson C.S."/>
            <person name="Walker B."/>
            <person name="Young S."/>
            <person name="Zeng Q."/>
            <person name="Gargeya S."/>
            <person name="Fitzgerald M."/>
            <person name="Haas B."/>
            <person name="Abouelleil A."/>
            <person name="Allen A.W."/>
            <person name="Alvarado L."/>
            <person name="Arachchi H.M."/>
            <person name="Berlin A.M."/>
            <person name="Chapman S.B."/>
            <person name="Gainer-Dewar J."/>
            <person name="Goldberg J."/>
            <person name="Griggs A."/>
            <person name="Gujja S."/>
            <person name="Hansen M."/>
            <person name="Howarth C."/>
            <person name="Imamovic A."/>
            <person name="Ireland A."/>
            <person name="Larimer J."/>
            <person name="McCowan C."/>
            <person name="Murphy C."/>
            <person name="Pearson M."/>
            <person name="Poon T.W."/>
            <person name="Priest M."/>
            <person name="Roberts A."/>
            <person name="Saif S."/>
            <person name="Shea T."/>
            <person name="Sisk P."/>
            <person name="Sykes S."/>
            <person name="Wortman J."/>
            <person name="Nusbaum C."/>
            <person name="Birren B."/>
        </authorList>
    </citation>
    <scope>NUCLEOTIDE SEQUENCE [LARGE SCALE GENOMIC DNA]</scope>
    <source>
        <strain evidence="2 3">P1976</strain>
    </source>
</reference>